<dbReference type="Proteomes" id="UP000007879">
    <property type="component" value="Unassembled WGS sequence"/>
</dbReference>
<keyword evidence="8" id="KW-1185">Reference proteome</keyword>
<dbReference type="OrthoDB" id="2105077at2759"/>
<gene>
    <name evidence="7" type="primary">100638470</name>
</gene>
<comment type="subcellular location">
    <subcellularLocation>
        <location evidence="1">Membrane</location>
    </subcellularLocation>
</comment>
<keyword evidence="5" id="KW-1133">Transmembrane helix</keyword>
<dbReference type="STRING" id="400682.A0A1X7UQQ2"/>
<evidence type="ECO:0000256" key="4">
    <source>
        <dbReference type="SAM" id="MobiDB-lite"/>
    </source>
</evidence>
<evidence type="ECO:0000256" key="3">
    <source>
        <dbReference type="ARBA" id="ARBA00023136"/>
    </source>
</evidence>
<reference evidence="7" key="2">
    <citation type="submission" date="2017-05" db="UniProtKB">
        <authorList>
            <consortium name="EnsemblMetazoa"/>
        </authorList>
    </citation>
    <scope>IDENTIFICATION</scope>
</reference>
<reference evidence="8" key="1">
    <citation type="journal article" date="2010" name="Nature">
        <title>The Amphimedon queenslandica genome and the evolution of animal complexity.</title>
        <authorList>
            <person name="Srivastava M."/>
            <person name="Simakov O."/>
            <person name="Chapman J."/>
            <person name="Fahey B."/>
            <person name="Gauthier M.E."/>
            <person name="Mitros T."/>
            <person name="Richards G.S."/>
            <person name="Conaco C."/>
            <person name="Dacre M."/>
            <person name="Hellsten U."/>
            <person name="Larroux C."/>
            <person name="Putnam N.H."/>
            <person name="Stanke M."/>
            <person name="Adamska M."/>
            <person name="Darling A."/>
            <person name="Degnan S.M."/>
            <person name="Oakley T.H."/>
            <person name="Plachetzki D.C."/>
            <person name="Zhai Y."/>
            <person name="Adamski M."/>
            <person name="Calcino A."/>
            <person name="Cummins S.F."/>
            <person name="Goodstein D.M."/>
            <person name="Harris C."/>
            <person name="Jackson D.J."/>
            <person name="Leys S.P."/>
            <person name="Shu S."/>
            <person name="Woodcroft B.J."/>
            <person name="Vervoort M."/>
            <person name="Kosik K.S."/>
            <person name="Manning G."/>
            <person name="Degnan B.M."/>
            <person name="Rokhsar D.S."/>
        </authorList>
    </citation>
    <scope>NUCLEOTIDE SEQUENCE [LARGE SCALE GENOMIC DNA]</scope>
</reference>
<dbReference type="GO" id="GO:0005886">
    <property type="term" value="C:plasma membrane"/>
    <property type="evidence" value="ECO:0007669"/>
    <property type="project" value="InterPro"/>
</dbReference>
<dbReference type="InterPro" id="IPR043202">
    <property type="entry name" value="Band-7_stomatin-like"/>
</dbReference>
<dbReference type="SUPFAM" id="SSF117892">
    <property type="entry name" value="Band 7/SPFH domain"/>
    <property type="match status" value="1"/>
</dbReference>
<dbReference type="InterPro" id="IPR018080">
    <property type="entry name" value="Band_7/stomatin-like_CS"/>
</dbReference>
<dbReference type="EnsemblMetazoa" id="XM_003386995.3">
    <property type="protein sequence ID" value="XP_003387043.1"/>
    <property type="gene ID" value="LOC100638470"/>
</dbReference>
<organism evidence="7">
    <name type="scientific">Amphimedon queenslandica</name>
    <name type="common">Sponge</name>
    <dbReference type="NCBI Taxonomy" id="400682"/>
    <lineage>
        <taxon>Eukaryota</taxon>
        <taxon>Metazoa</taxon>
        <taxon>Porifera</taxon>
        <taxon>Demospongiae</taxon>
        <taxon>Heteroscleromorpha</taxon>
        <taxon>Haplosclerida</taxon>
        <taxon>Niphatidae</taxon>
        <taxon>Amphimedon</taxon>
    </lineage>
</organism>
<name>A0A1X7UQQ2_AMPQE</name>
<dbReference type="InParanoid" id="A0A1X7UQQ2"/>
<comment type="similarity">
    <text evidence="2">Belongs to the band 7/mec-2 family.</text>
</comment>
<dbReference type="PANTHER" id="PTHR10264:SF19">
    <property type="entry name" value="AT06885P-RELATED"/>
    <property type="match status" value="1"/>
</dbReference>
<dbReference type="KEGG" id="aqu:100638470"/>
<dbReference type="FunFam" id="3.30.479.30:FF:000002">
    <property type="entry name" value="band 7 protein AGAP004871"/>
    <property type="match status" value="1"/>
</dbReference>
<dbReference type="Gene3D" id="6.10.250.2090">
    <property type="match status" value="1"/>
</dbReference>
<proteinExistence type="inferred from homology"/>
<evidence type="ECO:0000256" key="2">
    <source>
        <dbReference type="ARBA" id="ARBA00008164"/>
    </source>
</evidence>
<feature type="region of interest" description="Disordered" evidence="4">
    <location>
        <begin position="14"/>
        <end position="33"/>
    </location>
</feature>
<dbReference type="AlphaFoldDB" id="A0A1X7UQQ2"/>
<protein>
    <recommendedName>
        <fullName evidence="6">Band 7 domain-containing protein</fullName>
    </recommendedName>
</protein>
<evidence type="ECO:0000313" key="7">
    <source>
        <dbReference type="EnsemblMetazoa" id="Aqu2.1.29991_001"/>
    </source>
</evidence>
<dbReference type="InterPro" id="IPR001972">
    <property type="entry name" value="Stomatin_HflK_fam"/>
</dbReference>
<feature type="domain" description="Band 7" evidence="6">
    <location>
        <begin position="66"/>
        <end position="225"/>
    </location>
</feature>
<dbReference type="Gene3D" id="3.30.479.30">
    <property type="entry name" value="Band 7 domain"/>
    <property type="match status" value="1"/>
</dbReference>
<evidence type="ECO:0000256" key="1">
    <source>
        <dbReference type="ARBA" id="ARBA00004370"/>
    </source>
</evidence>
<dbReference type="EnsemblMetazoa" id="Aqu2.1.29991_001">
    <property type="protein sequence ID" value="Aqu2.1.29991_001"/>
    <property type="gene ID" value="Aqu2.1.29991"/>
</dbReference>
<dbReference type="PRINTS" id="PR00721">
    <property type="entry name" value="STOMATIN"/>
</dbReference>
<evidence type="ECO:0000256" key="5">
    <source>
        <dbReference type="SAM" id="Phobius"/>
    </source>
</evidence>
<evidence type="ECO:0000313" key="8">
    <source>
        <dbReference type="Proteomes" id="UP000007879"/>
    </source>
</evidence>
<dbReference type="PROSITE" id="PS01270">
    <property type="entry name" value="BAND_7"/>
    <property type="match status" value="1"/>
</dbReference>
<keyword evidence="5" id="KW-0812">Transmembrane</keyword>
<dbReference type="SMART" id="SM00244">
    <property type="entry name" value="PHB"/>
    <property type="match status" value="1"/>
</dbReference>
<dbReference type="PANTHER" id="PTHR10264">
    <property type="entry name" value="BAND 7 PROTEIN-RELATED"/>
    <property type="match status" value="1"/>
</dbReference>
<feature type="transmembrane region" description="Helical" evidence="5">
    <location>
        <begin position="46"/>
        <end position="71"/>
    </location>
</feature>
<dbReference type="InterPro" id="IPR036013">
    <property type="entry name" value="Band_7/SPFH_dom_sf"/>
</dbReference>
<dbReference type="eggNOG" id="KOG2621">
    <property type="taxonomic scope" value="Eukaryota"/>
</dbReference>
<dbReference type="OMA" id="QGFMQRK"/>
<keyword evidence="3 5" id="KW-0472">Membrane</keyword>
<dbReference type="InterPro" id="IPR001107">
    <property type="entry name" value="Band_7"/>
</dbReference>
<sequence>MSAELEDMAAREEYQQVKEKPQTSHPIHGWDDQEESAGCGSSLCTVVLIVVSVFLVLIFFPFSLIMLIKVVPEYERAVIFRLGRLMDREAKGPGTFFILPCIDRYQTVDLRTKSFDVPPQNILTKDSVTILVDAVVYYKIFDPVISITNIRDAGWGTRLLAQTLLRNVLGSHSLGDAMTNRDLLANQLQQSLDEATDPWGVKVERVEIKDVRLPQNLQRAMAAEAEATREAKAKVIAATGEMSAARALKEAAEVIANSPTALQLRYLQTLNVIAAEKGSTILFPIPMDMLGGMSAWGAGLGGGGGGQGLEQPSVI</sequence>
<dbReference type="Pfam" id="PF01145">
    <property type="entry name" value="Band_7"/>
    <property type="match status" value="1"/>
</dbReference>
<accession>A0A1X7UQQ2</accession>
<evidence type="ECO:0000259" key="6">
    <source>
        <dbReference type="SMART" id="SM00244"/>
    </source>
</evidence>